<dbReference type="Proteomes" id="UP000189229">
    <property type="component" value="Unassembled WGS sequence"/>
</dbReference>
<comment type="caution">
    <text evidence="1">The sequence shown here is derived from an EMBL/GenBank/DDBJ whole genome shotgun (WGS) entry which is preliminary data.</text>
</comment>
<dbReference type="EMBL" id="MVBM01000004">
    <property type="protein sequence ID" value="OOK73485.1"/>
    <property type="molecule type" value="Genomic_DNA"/>
</dbReference>
<protein>
    <submittedName>
        <fullName evidence="1">Uncharacterized protein</fullName>
    </submittedName>
</protein>
<accession>A0A1V3X2W9</accession>
<gene>
    <name evidence="1" type="ORF">BZL30_4842</name>
</gene>
<name>A0A1V3X2W9_MYCKA</name>
<proteinExistence type="predicted"/>
<evidence type="ECO:0000313" key="1">
    <source>
        <dbReference type="EMBL" id="OOK73485.1"/>
    </source>
</evidence>
<evidence type="ECO:0000313" key="2">
    <source>
        <dbReference type="Proteomes" id="UP000189229"/>
    </source>
</evidence>
<dbReference type="AlphaFoldDB" id="A0A1V3X2W9"/>
<reference evidence="1 2" key="1">
    <citation type="submission" date="2017-02" db="EMBL/GenBank/DDBJ databases">
        <title>Complete genome sequences of Mycobacterium kansasii strains isolated from rhesus macaques.</title>
        <authorList>
            <person name="Panda A."/>
            <person name="Nagaraj S."/>
            <person name="Zhao X."/>
            <person name="Tettelin H."/>
            <person name="Detolla L.J."/>
        </authorList>
    </citation>
    <scope>NUCLEOTIDE SEQUENCE [LARGE SCALE GENOMIC DNA]</scope>
    <source>
        <strain evidence="1 2">11-3813</strain>
    </source>
</reference>
<sequence length="38" mass="3585">MIAVGVTEHAVGGRGVEVACRGDPVLGGQPAPGPVSSG</sequence>
<organism evidence="1 2">
    <name type="scientific">Mycobacterium kansasii</name>
    <dbReference type="NCBI Taxonomy" id="1768"/>
    <lineage>
        <taxon>Bacteria</taxon>
        <taxon>Bacillati</taxon>
        <taxon>Actinomycetota</taxon>
        <taxon>Actinomycetes</taxon>
        <taxon>Mycobacteriales</taxon>
        <taxon>Mycobacteriaceae</taxon>
        <taxon>Mycobacterium</taxon>
    </lineage>
</organism>